<dbReference type="Gene3D" id="2.60.40.10">
    <property type="entry name" value="Immunoglobulins"/>
    <property type="match status" value="4"/>
</dbReference>
<dbReference type="Proteomes" id="UP000011135">
    <property type="component" value="Unassembled WGS sequence"/>
</dbReference>
<dbReference type="Gene3D" id="3.40.50.1820">
    <property type="entry name" value="alpha/beta hydrolase"/>
    <property type="match status" value="1"/>
</dbReference>
<dbReference type="eggNOG" id="COG2353">
    <property type="taxonomic scope" value="Bacteria"/>
</dbReference>
<dbReference type="PANTHER" id="PTHR13817:SF173">
    <property type="entry name" value="FRAZZLED"/>
    <property type="match status" value="1"/>
</dbReference>
<evidence type="ECO:0000256" key="1">
    <source>
        <dbReference type="ARBA" id="ARBA00022737"/>
    </source>
</evidence>
<evidence type="ECO:0000259" key="4">
    <source>
        <dbReference type="PROSITE" id="PS51820"/>
    </source>
</evidence>
<dbReference type="EMBL" id="AMZN01000006">
    <property type="protein sequence ID" value="ELR73350.1"/>
    <property type="molecule type" value="Genomic_DNA"/>
</dbReference>
<dbReference type="NCBIfam" id="TIGR04183">
    <property type="entry name" value="Por_Secre_tail"/>
    <property type="match status" value="1"/>
</dbReference>
<dbReference type="RefSeq" id="WP_009577931.1">
    <property type="nucleotide sequence ID" value="NZ_AMZN01000006.1"/>
</dbReference>
<evidence type="ECO:0000256" key="2">
    <source>
        <dbReference type="SAM" id="MobiDB-lite"/>
    </source>
</evidence>
<feature type="domain" description="Fibronectin type-III" evidence="3">
    <location>
        <begin position="528"/>
        <end position="617"/>
    </location>
</feature>
<dbReference type="CDD" id="cd00063">
    <property type="entry name" value="FN3"/>
    <property type="match status" value="4"/>
</dbReference>
<dbReference type="PROSITE" id="PS50853">
    <property type="entry name" value="FN3"/>
    <property type="match status" value="4"/>
</dbReference>
<dbReference type="eggNOG" id="COG4733">
    <property type="taxonomic scope" value="Bacteria"/>
</dbReference>
<dbReference type="Pfam" id="PF18962">
    <property type="entry name" value="Por_Secre_tail"/>
    <property type="match status" value="1"/>
</dbReference>
<sequence length="1271" mass="140145">MKTNITLVIVFILAVQMVSAQVPKQHYFIVPGTMSYRLDATTNPPLSHPDTLVRGTYYGAASGGAMTGFNSSQYKDFSLFYHPNKADFITDPHQVDVLPKINNGGYNWSRWLLNFRMAYPSTTHYSYDTASKEQLFPLIIFMHGAGERADCWGGSCYGESNPRMWNNDHNVQHGGKQHLDAINRSPSDPRHWPGFVVFPQMKNGWNHGNGLGSYTARVIALVQQLIKVYPIDPNRVYIHGLSEGAQGAWMLFNSRPDLFAASAPMSGYKDYGVFSTDVVGMDTTMIHIPIWQIQGGKDTRPKPSSTQNKMKKLRNVGGTPRYTEYAHLGHATWNTAYAEPDFFSWFLQHSKLTIHGYYGVKAVCEGDEVNVRLGISKGFDAYEWRKIADGDTVAFPPSPERDNEIIADELASYQVRFARGAEWTEWSEPYTITSKTRPTAVVKATGSSALPGLDGATTVTLTTDQQGLYYEWYKDGNLYLHDSTLNAITVSDPGAYSLIVKDEGLCKGNESNKIYVSNQPYTGALPAKPENVHASPSSASSINIYWEDKSTDELGFEVYRSADGTNYSWVTTTGPNILMYSDTLLSSNKLYYYKVRAYNMNGPSAPSNVASAQTLEDDKKPTSPGNFVFKHFNYTEHRLNVTGSNLADEHFTVHTDEIVLSWEPSQDNVGVTEYEVYFSDGTLAKTTTSTETIITGLQKEAVYSFYVVAKDAAGNVSNPSNSISVTTVFEGLYFNLYGGGTWDVVKDFSDWAIFASGSVENFKISIKDGIYVDDDYFAFDFFGYIYITNSGEYTFYTSSDDGSQLWIGNQMVVNNDGVHGMQERSGKITLSAGVYPITVKYFERSGGHGLQVSYKGPGIGKRQIPDNVLKSGNKPSVTLPPAPTNVSATADNTAFRIDLSWSHSGSGNPKFEIYRSANGTNFSLIHTTATGIISYQDTELHPSTTYWYKLKAVNANGSSGFSSTVSATSAPDVAPPSIPQNVVVRSKSESKIALSWDNSVDNVGVTEYVVSYSTTGGGSADRTGTATRNSTAAKTQSQTATSNSNGITIEDLAPETEYTFTVSALDASGNQSGDSDPITATTLSDNPLPVDFVSFNYVLEGNDVVLKWTTTNEVNNDYFSIERAENIEQFTSIGEVEGSGNTDGRVDYEFRDSNPLNIAYYRIKQVDLDGQSTLSKTIRVTLTNVFEELTVYPNPASPNNINIKGYVPTEKDRINIRFYDTMGKSSLAIETDPNTLLEGLNIDARNNLHPGIYMVEISDGINKSQKRVIIR</sequence>
<dbReference type="SMART" id="SM00060">
    <property type="entry name" value="FN3"/>
    <property type="match status" value="4"/>
</dbReference>
<dbReference type="InterPro" id="IPR026444">
    <property type="entry name" value="Secre_tail"/>
</dbReference>
<dbReference type="SMART" id="SM00758">
    <property type="entry name" value="PA14"/>
    <property type="match status" value="1"/>
</dbReference>
<dbReference type="Pfam" id="PF00041">
    <property type="entry name" value="fn3"/>
    <property type="match status" value="3"/>
</dbReference>
<dbReference type="InterPro" id="IPR037524">
    <property type="entry name" value="PA14/GLEYA"/>
</dbReference>
<evidence type="ECO:0000259" key="3">
    <source>
        <dbReference type="PROSITE" id="PS50853"/>
    </source>
</evidence>
<dbReference type="PROSITE" id="PS51820">
    <property type="entry name" value="PA14"/>
    <property type="match status" value="1"/>
</dbReference>
<keyword evidence="1" id="KW-0677">Repeat</keyword>
<feature type="domain" description="PA14" evidence="4">
    <location>
        <begin position="727"/>
        <end position="868"/>
    </location>
</feature>
<dbReference type="InterPro" id="IPR011658">
    <property type="entry name" value="PA14_dom"/>
</dbReference>
<dbReference type="InterPro" id="IPR013783">
    <property type="entry name" value="Ig-like_fold"/>
</dbReference>
<feature type="domain" description="Fibronectin type-III" evidence="3">
    <location>
        <begin position="978"/>
        <end position="1085"/>
    </location>
</feature>
<dbReference type="eggNOG" id="COG5498">
    <property type="taxonomic scope" value="Bacteria"/>
</dbReference>
<name>L8JX40_9BACT</name>
<evidence type="ECO:0000313" key="6">
    <source>
        <dbReference type="Proteomes" id="UP000011135"/>
    </source>
</evidence>
<gene>
    <name evidence="5" type="ORF">C900_04202</name>
</gene>
<dbReference type="InterPro" id="IPR029058">
    <property type="entry name" value="AB_hydrolase_fold"/>
</dbReference>
<dbReference type="SUPFAM" id="SSF49265">
    <property type="entry name" value="Fibronectin type III"/>
    <property type="match status" value="3"/>
</dbReference>
<dbReference type="PATRIC" id="fig|1237149.3.peg.486"/>
<dbReference type="InterPro" id="IPR036116">
    <property type="entry name" value="FN3_sf"/>
</dbReference>
<accession>L8JX40</accession>
<protein>
    <submittedName>
        <fullName evidence="5">Uncharacterized protein</fullName>
    </submittedName>
</protein>
<comment type="caution">
    <text evidence="5">The sequence shown here is derived from an EMBL/GenBank/DDBJ whole genome shotgun (WGS) entry which is preliminary data.</text>
</comment>
<dbReference type="AlphaFoldDB" id="L8JX40"/>
<dbReference type="InterPro" id="IPR003961">
    <property type="entry name" value="FN3_dom"/>
</dbReference>
<dbReference type="SUPFAM" id="SSF56988">
    <property type="entry name" value="Anthrax protective antigen"/>
    <property type="match status" value="1"/>
</dbReference>
<feature type="region of interest" description="Disordered" evidence="2">
    <location>
        <begin position="1014"/>
        <end position="1044"/>
    </location>
</feature>
<dbReference type="Gene3D" id="2.60.120.380">
    <property type="match status" value="1"/>
</dbReference>
<organism evidence="5 6">
    <name type="scientific">Fulvivirga imtechensis AK7</name>
    <dbReference type="NCBI Taxonomy" id="1237149"/>
    <lineage>
        <taxon>Bacteria</taxon>
        <taxon>Pseudomonadati</taxon>
        <taxon>Bacteroidota</taxon>
        <taxon>Cytophagia</taxon>
        <taxon>Cytophagales</taxon>
        <taxon>Fulvivirgaceae</taxon>
        <taxon>Fulvivirga</taxon>
    </lineage>
</organism>
<evidence type="ECO:0000313" key="5">
    <source>
        <dbReference type="EMBL" id="ELR73350.1"/>
    </source>
</evidence>
<dbReference type="InterPro" id="IPR050964">
    <property type="entry name" value="Striated_Muscle_Regulatory"/>
</dbReference>
<dbReference type="SUPFAM" id="SSF53474">
    <property type="entry name" value="alpha/beta-Hydrolases"/>
    <property type="match status" value="1"/>
</dbReference>
<feature type="domain" description="Fibronectin type-III" evidence="3">
    <location>
        <begin position="882"/>
        <end position="972"/>
    </location>
</feature>
<reference evidence="5 6" key="1">
    <citation type="submission" date="2012-12" db="EMBL/GenBank/DDBJ databases">
        <title>Genome assembly of Fulvivirga imtechensis AK7.</title>
        <authorList>
            <person name="Nupur N."/>
            <person name="Khatri I."/>
            <person name="Kumar R."/>
            <person name="Subramanian S."/>
            <person name="Pinnaka A."/>
        </authorList>
    </citation>
    <scope>NUCLEOTIDE SEQUENCE [LARGE SCALE GENOMIC DNA]</scope>
    <source>
        <strain evidence="5 6">AK7</strain>
    </source>
</reference>
<dbReference type="eggNOG" id="COG4099">
    <property type="taxonomic scope" value="Bacteria"/>
</dbReference>
<feature type="domain" description="Fibronectin type-III" evidence="3">
    <location>
        <begin position="642"/>
        <end position="730"/>
    </location>
</feature>
<dbReference type="PANTHER" id="PTHR13817">
    <property type="entry name" value="TITIN"/>
    <property type="match status" value="1"/>
</dbReference>
<keyword evidence="6" id="KW-1185">Reference proteome</keyword>
<dbReference type="STRING" id="1237149.C900_04202"/>
<feature type="compositionally biased region" description="Low complexity" evidence="2">
    <location>
        <begin position="1029"/>
        <end position="1044"/>
    </location>
</feature>
<dbReference type="Pfam" id="PF07691">
    <property type="entry name" value="PA14"/>
    <property type="match status" value="1"/>
</dbReference>
<proteinExistence type="predicted"/>